<evidence type="ECO:0000313" key="3">
    <source>
        <dbReference type="Proteomes" id="UP000031443"/>
    </source>
</evidence>
<protein>
    <submittedName>
        <fullName evidence="2">Uncharacterized protein</fullName>
    </submittedName>
</protein>
<accession>M7BQ40</accession>
<proteinExistence type="predicted"/>
<sequence length="81" mass="8751">MGAAGSSGQHVPRPTMLPAAPMGLEWQTAASGSCDRPNLQTLQQLAQRIPDRGERLAVQLEIITSPVMPTKNWTTVRVLLC</sequence>
<feature type="region of interest" description="Disordered" evidence="1">
    <location>
        <begin position="1"/>
        <end position="20"/>
    </location>
</feature>
<keyword evidence="3" id="KW-1185">Reference proteome</keyword>
<dbReference type="AlphaFoldDB" id="M7BQ40"/>
<dbReference type="EMBL" id="KB533577">
    <property type="protein sequence ID" value="EMP34193.1"/>
    <property type="molecule type" value="Genomic_DNA"/>
</dbReference>
<gene>
    <name evidence="2" type="ORF">UY3_08656</name>
</gene>
<evidence type="ECO:0000256" key="1">
    <source>
        <dbReference type="SAM" id="MobiDB-lite"/>
    </source>
</evidence>
<organism evidence="2 3">
    <name type="scientific">Chelonia mydas</name>
    <name type="common">Green sea-turtle</name>
    <name type="synonym">Chelonia agassizi</name>
    <dbReference type="NCBI Taxonomy" id="8469"/>
    <lineage>
        <taxon>Eukaryota</taxon>
        <taxon>Metazoa</taxon>
        <taxon>Chordata</taxon>
        <taxon>Craniata</taxon>
        <taxon>Vertebrata</taxon>
        <taxon>Euteleostomi</taxon>
        <taxon>Archelosauria</taxon>
        <taxon>Testudinata</taxon>
        <taxon>Testudines</taxon>
        <taxon>Cryptodira</taxon>
        <taxon>Durocryptodira</taxon>
        <taxon>Americhelydia</taxon>
        <taxon>Chelonioidea</taxon>
        <taxon>Cheloniidae</taxon>
        <taxon>Chelonia</taxon>
    </lineage>
</organism>
<reference evidence="3" key="1">
    <citation type="journal article" date="2013" name="Nat. Genet.">
        <title>The draft genomes of soft-shell turtle and green sea turtle yield insights into the development and evolution of the turtle-specific body plan.</title>
        <authorList>
            <person name="Wang Z."/>
            <person name="Pascual-Anaya J."/>
            <person name="Zadissa A."/>
            <person name="Li W."/>
            <person name="Niimura Y."/>
            <person name="Huang Z."/>
            <person name="Li C."/>
            <person name="White S."/>
            <person name="Xiong Z."/>
            <person name="Fang D."/>
            <person name="Wang B."/>
            <person name="Ming Y."/>
            <person name="Chen Y."/>
            <person name="Zheng Y."/>
            <person name="Kuraku S."/>
            <person name="Pignatelli M."/>
            <person name="Herrero J."/>
            <person name="Beal K."/>
            <person name="Nozawa M."/>
            <person name="Li Q."/>
            <person name="Wang J."/>
            <person name="Zhang H."/>
            <person name="Yu L."/>
            <person name="Shigenobu S."/>
            <person name="Wang J."/>
            <person name="Liu J."/>
            <person name="Flicek P."/>
            <person name="Searle S."/>
            <person name="Wang J."/>
            <person name="Kuratani S."/>
            <person name="Yin Y."/>
            <person name="Aken B."/>
            <person name="Zhang G."/>
            <person name="Irie N."/>
        </authorList>
    </citation>
    <scope>NUCLEOTIDE SEQUENCE [LARGE SCALE GENOMIC DNA]</scope>
</reference>
<name>M7BQ40_CHEMY</name>
<evidence type="ECO:0000313" key="2">
    <source>
        <dbReference type="EMBL" id="EMP34193.1"/>
    </source>
</evidence>
<dbReference type="Proteomes" id="UP000031443">
    <property type="component" value="Unassembled WGS sequence"/>
</dbReference>